<evidence type="ECO:0000256" key="6">
    <source>
        <dbReference type="RuleBase" id="RU003657"/>
    </source>
</evidence>
<evidence type="ECO:0000256" key="4">
    <source>
        <dbReference type="ARBA" id="ARBA00023235"/>
    </source>
</evidence>
<reference evidence="7 8" key="1">
    <citation type="submission" date="2016-10" db="EMBL/GenBank/DDBJ databases">
        <authorList>
            <person name="de Groot N.N."/>
        </authorList>
    </citation>
    <scope>NUCLEOTIDE SEQUENCE [LARGE SCALE GENOMIC DNA]</scope>
    <source>
        <strain evidence="7 8">AR40</strain>
    </source>
</reference>
<dbReference type="CDD" id="cd04723">
    <property type="entry name" value="HisA_HisF"/>
    <property type="match status" value="1"/>
</dbReference>
<dbReference type="eggNOG" id="COG0106">
    <property type="taxonomic scope" value="Bacteria"/>
</dbReference>
<dbReference type="GO" id="GO:0000105">
    <property type="term" value="P:L-histidine biosynthetic process"/>
    <property type="evidence" value="ECO:0007669"/>
    <property type="project" value="UniProtKB-KW"/>
</dbReference>
<accession>A0A1H9W2B9</accession>
<dbReference type="GO" id="GO:0003949">
    <property type="term" value="F:1-(5-phosphoribosyl)-5-[(5-phosphoribosylamino)methylideneamino]imidazole-4-carboxamide isomerase activity"/>
    <property type="evidence" value="ECO:0007669"/>
    <property type="project" value="InterPro"/>
</dbReference>
<dbReference type="InterPro" id="IPR013785">
    <property type="entry name" value="Aldolase_TIM"/>
</dbReference>
<evidence type="ECO:0000256" key="1">
    <source>
        <dbReference type="ARBA" id="ARBA00009667"/>
    </source>
</evidence>
<keyword evidence="4 7" id="KW-0413">Isomerase</keyword>
<keyword evidence="2 6" id="KW-0028">Amino-acid biosynthesis</keyword>
<dbReference type="InterPro" id="IPR044524">
    <property type="entry name" value="Isoase_HisA-like"/>
</dbReference>
<dbReference type="NCBIfam" id="TIGR02129">
    <property type="entry name" value="hisA_euk"/>
    <property type="match status" value="1"/>
</dbReference>
<dbReference type="RefSeq" id="WP_074758075.1">
    <property type="nucleotide sequence ID" value="NZ_FOGJ01000026.1"/>
</dbReference>
<dbReference type="InterPro" id="IPR011060">
    <property type="entry name" value="RibuloseP-bd_barrel"/>
</dbReference>
<gene>
    <name evidence="7" type="ORF">SAMN04487884_12668</name>
</gene>
<name>A0A1H9W2B9_BUTFI</name>
<dbReference type="InterPro" id="IPR006062">
    <property type="entry name" value="His_biosynth"/>
</dbReference>
<dbReference type="GO" id="GO:0005737">
    <property type="term" value="C:cytoplasm"/>
    <property type="evidence" value="ECO:0007669"/>
    <property type="project" value="TreeGrafter"/>
</dbReference>
<dbReference type="GO" id="GO:0000162">
    <property type="term" value="P:L-tryptophan biosynthetic process"/>
    <property type="evidence" value="ECO:0007669"/>
    <property type="project" value="TreeGrafter"/>
</dbReference>
<sequence length="257" mass="27965">MIFRPCIDVHNGKVKQIVGASLSDSHDAAQDNYVSEQDGAYYSDMYYDMGLKGGHVIILNAKDSPFYEESKDQAIAALKAHPGTLQIGGGIDPDNAEVFLNAGASHVIVTSYVFKNGLIAWDRLEAMKNTVGKKRLVLDLSCKKKGDDYYIVTDRWQKMTDTRLSIKTLDDLADFCDEFLIHAADVEGKQGGIEENVARLLGSWGKIPVTYAGGVHSIEDITRLKEIGNSKVDVTVGSALEIFGGSLSLEDVINACG</sequence>
<dbReference type="Proteomes" id="UP000182584">
    <property type="component" value="Unassembled WGS sequence"/>
</dbReference>
<dbReference type="Pfam" id="PF00977">
    <property type="entry name" value="His_biosynth"/>
    <property type="match status" value="1"/>
</dbReference>
<dbReference type="SUPFAM" id="SSF51366">
    <property type="entry name" value="Ribulose-phoshate binding barrel"/>
    <property type="match status" value="1"/>
</dbReference>
<proteinExistence type="inferred from homology"/>
<dbReference type="PANTHER" id="PTHR43090:SF2">
    <property type="entry name" value="1-(5-PHOSPHORIBOSYL)-5-[(5-PHOSPHORIBOSYLAMINO)METHYLIDENEAMINO] IMIDAZOLE-4-CARBOXAMIDE ISOMERASE"/>
    <property type="match status" value="1"/>
</dbReference>
<evidence type="ECO:0000313" key="8">
    <source>
        <dbReference type="Proteomes" id="UP000182584"/>
    </source>
</evidence>
<dbReference type="OrthoDB" id="9807749at2"/>
<dbReference type="Gene3D" id="3.20.20.70">
    <property type="entry name" value="Aldolase class I"/>
    <property type="match status" value="1"/>
</dbReference>
<dbReference type="EMBL" id="FOGJ01000026">
    <property type="protein sequence ID" value="SES27901.1"/>
    <property type="molecule type" value="Genomic_DNA"/>
</dbReference>
<comment type="similarity">
    <text evidence="1 6">Belongs to the HisA/HisF family.</text>
</comment>
<evidence type="ECO:0000256" key="5">
    <source>
        <dbReference type="ARBA" id="ARBA00029440"/>
    </source>
</evidence>
<keyword evidence="3 6" id="KW-0368">Histidine biosynthesis</keyword>
<organism evidence="7 8">
    <name type="scientific">Butyrivibrio fibrisolvens</name>
    <dbReference type="NCBI Taxonomy" id="831"/>
    <lineage>
        <taxon>Bacteria</taxon>
        <taxon>Bacillati</taxon>
        <taxon>Bacillota</taxon>
        <taxon>Clostridia</taxon>
        <taxon>Lachnospirales</taxon>
        <taxon>Lachnospiraceae</taxon>
        <taxon>Butyrivibrio</taxon>
    </lineage>
</organism>
<dbReference type="PANTHER" id="PTHR43090">
    <property type="entry name" value="1-(5-PHOSPHORIBOSYL)-5-[(5-PHOSPHORIBOSYLAMINO)METHYLIDENEAMINO] IMIDAZOLE-4-CARBOXAMIDE ISOMERASE"/>
    <property type="match status" value="1"/>
</dbReference>
<protein>
    <submittedName>
        <fullName evidence="7">1-(5-phosphoribosyl)-5-[(5-phosphoribosylamino)methylideneamino] imidazole-4-carboxamide isomerase</fullName>
    </submittedName>
</protein>
<evidence type="ECO:0000256" key="3">
    <source>
        <dbReference type="ARBA" id="ARBA00023102"/>
    </source>
</evidence>
<dbReference type="AlphaFoldDB" id="A0A1H9W2B9"/>
<evidence type="ECO:0000313" key="7">
    <source>
        <dbReference type="EMBL" id="SES27901.1"/>
    </source>
</evidence>
<evidence type="ECO:0000256" key="2">
    <source>
        <dbReference type="ARBA" id="ARBA00022605"/>
    </source>
</evidence>
<comment type="pathway">
    <text evidence="5">Amino-acid biosynthesis.</text>
</comment>
<dbReference type="InterPro" id="IPR011858">
    <property type="entry name" value="His6/HISN3"/>
</dbReference>